<reference evidence="2 3" key="1">
    <citation type="journal article" date="2023" name="IMA Fungus">
        <title>Comparative genomic study of the Penicillium genus elucidates a diverse pangenome and 15 lateral gene transfer events.</title>
        <authorList>
            <person name="Petersen C."/>
            <person name="Sorensen T."/>
            <person name="Nielsen M.R."/>
            <person name="Sondergaard T.E."/>
            <person name="Sorensen J.L."/>
            <person name="Fitzpatrick D.A."/>
            <person name="Frisvad J.C."/>
            <person name="Nielsen K.L."/>
        </authorList>
    </citation>
    <scope>NUCLEOTIDE SEQUENCE [LARGE SCALE GENOMIC DNA]</scope>
    <source>
        <strain evidence="2 3">IBT 29057</strain>
    </source>
</reference>
<feature type="transmembrane region" description="Helical" evidence="1">
    <location>
        <begin position="6"/>
        <end position="34"/>
    </location>
</feature>
<keyword evidence="1" id="KW-1133">Transmembrane helix</keyword>
<dbReference type="InterPro" id="IPR036259">
    <property type="entry name" value="MFS_trans_sf"/>
</dbReference>
<keyword evidence="3" id="KW-1185">Reference proteome</keyword>
<organism evidence="2 3">
    <name type="scientific">Penicillium hetheringtonii</name>
    <dbReference type="NCBI Taxonomy" id="911720"/>
    <lineage>
        <taxon>Eukaryota</taxon>
        <taxon>Fungi</taxon>
        <taxon>Dikarya</taxon>
        <taxon>Ascomycota</taxon>
        <taxon>Pezizomycotina</taxon>
        <taxon>Eurotiomycetes</taxon>
        <taxon>Eurotiomycetidae</taxon>
        <taxon>Eurotiales</taxon>
        <taxon>Aspergillaceae</taxon>
        <taxon>Penicillium</taxon>
    </lineage>
</organism>
<keyword evidence="1" id="KW-0812">Transmembrane</keyword>
<evidence type="ECO:0000313" key="2">
    <source>
        <dbReference type="EMBL" id="KAJ5589773.1"/>
    </source>
</evidence>
<dbReference type="EMBL" id="JAQJAC010000003">
    <property type="protein sequence ID" value="KAJ5589773.1"/>
    <property type="molecule type" value="Genomic_DNA"/>
</dbReference>
<evidence type="ECO:0000313" key="3">
    <source>
        <dbReference type="Proteomes" id="UP001216150"/>
    </source>
</evidence>
<dbReference type="Gene3D" id="1.20.1250.20">
    <property type="entry name" value="MFS general substrate transporter like domains"/>
    <property type="match status" value="1"/>
</dbReference>
<protein>
    <submittedName>
        <fullName evidence="2">Uncharacterized protein</fullName>
    </submittedName>
</protein>
<sequence>MTGLLLLIIGGLSTIGSSSALNATIAFMTILGLFGRTPMDEPRYDSLLTLLKHGRGESRGKVCLIFFDLSLPMCVYWYFRLPELKGRTVAEVQEMFQDGLPTIQDAVERY</sequence>
<proteinExistence type="predicted"/>
<evidence type="ECO:0000256" key="1">
    <source>
        <dbReference type="SAM" id="Phobius"/>
    </source>
</evidence>
<dbReference type="Proteomes" id="UP001216150">
    <property type="component" value="Unassembled WGS sequence"/>
</dbReference>
<keyword evidence="1" id="KW-0472">Membrane</keyword>
<accession>A0AAD6DNR9</accession>
<comment type="caution">
    <text evidence="2">The sequence shown here is derived from an EMBL/GenBank/DDBJ whole genome shotgun (WGS) entry which is preliminary data.</text>
</comment>
<name>A0AAD6DNR9_9EURO</name>
<gene>
    <name evidence="2" type="ORF">N7450_003745</name>
</gene>
<dbReference type="AlphaFoldDB" id="A0AAD6DNR9"/>